<name>A0A1I6GIE6_9EURY</name>
<evidence type="ECO:0000313" key="2">
    <source>
        <dbReference type="Proteomes" id="UP000198531"/>
    </source>
</evidence>
<dbReference type="RefSeq" id="WP_089805484.1">
    <property type="nucleotide sequence ID" value="NZ_FOYT01000001.1"/>
</dbReference>
<protein>
    <submittedName>
        <fullName evidence="1">Uncharacterized protein</fullName>
    </submittedName>
</protein>
<organism evidence="1 2">
    <name type="scientific">Halogeometricum rufum</name>
    <dbReference type="NCBI Taxonomy" id="553469"/>
    <lineage>
        <taxon>Archaea</taxon>
        <taxon>Methanobacteriati</taxon>
        <taxon>Methanobacteriota</taxon>
        <taxon>Stenosarchaea group</taxon>
        <taxon>Halobacteria</taxon>
        <taxon>Halobacteriales</taxon>
        <taxon>Haloferacaceae</taxon>
        <taxon>Halogeometricum</taxon>
    </lineage>
</organism>
<accession>A0A1I6GIE6</accession>
<keyword evidence="2" id="KW-1185">Reference proteome</keyword>
<evidence type="ECO:0000313" key="1">
    <source>
        <dbReference type="EMBL" id="SFR41837.1"/>
    </source>
</evidence>
<dbReference type="STRING" id="553469.SAMN04487947_1189"/>
<dbReference type="Proteomes" id="UP000198531">
    <property type="component" value="Unassembled WGS sequence"/>
</dbReference>
<gene>
    <name evidence="1" type="ORF">SAMN04487947_1189</name>
</gene>
<reference evidence="2" key="1">
    <citation type="submission" date="2016-10" db="EMBL/GenBank/DDBJ databases">
        <authorList>
            <person name="Varghese N."/>
            <person name="Submissions S."/>
        </authorList>
    </citation>
    <scope>NUCLEOTIDE SEQUENCE [LARGE SCALE GENOMIC DNA]</scope>
    <source>
        <strain evidence="2">CGMCC 1.7736</strain>
    </source>
</reference>
<dbReference type="EMBL" id="FOYT01000001">
    <property type="protein sequence ID" value="SFR41837.1"/>
    <property type="molecule type" value="Genomic_DNA"/>
</dbReference>
<dbReference type="AlphaFoldDB" id="A0A1I6GIE6"/>
<sequence>MSFERVRKKGGNTHETPQLAVYTQLKGRFNKTATEQFFKDVDCVEFYVDIESNRLGIARGGTGPDAYTVRDSGIGASVTLRSALGKFGIQAGDIDESVRLPLEHDPDEGLLVADLAPLLEEVRES</sequence>
<proteinExistence type="predicted"/>